<proteinExistence type="predicted"/>
<accession>A0A552WUD4</accession>
<protein>
    <submittedName>
        <fullName evidence="1">Uncharacterized protein</fullName>
    </submittedName>
</protein>
<evidence type="ECO:0000313" key="1">
    <source>
        <dbReference type="EMBL" id="TRW46402.1"/>
    </source>
</evidence>
<organism evidence="1 2">
    <name type="scientific">Georgenia yuyongxinii</name>
    <dbReference type="NCBI Taxonomy" id="2589797"/>
    <lineage>
        <taxon>Bacteria</taxon>
        <taxon>Bacillati</taxon>
        <taxon>Actinomycetota</taxon>
        <taxon>Actinomycetes</taxon>
        <taxon>Micrococcales</taxon>
        <taxon>Bogoriellaceae</taxon>
        <taxon>Georgenia</taxon>
    </lineage>
</organism>
<comment type="caution">
    <text evidence="1">The sequence shown here is derived from an EMBL/GenBank/DDBJ whole genome shotgun (WGS) entry which is preliminary data.</text>
</comment>
<dbReference type="EMBL" id="VJXR01000010">
    <property type="protein sequence ID" value="TRW46402.1"/>
    <property type="molecule type" value="Genomic_DNA"/>
</dbReference>
<name>A0A552WUD4_9MICO</name>
<dbReference type="RefSeq" id="WP_143417546.1">
    <property type="nucleotide sequence ID" value="NZ_VJXR01000010.1"/>
</dbReference>
<gene>
    <name evidence="1" type="ORF">FJ693_05600</name>
</gene>
<reference evidence="1 2" key="1">
    <citation type="submission" date="2019-07" db="EMBL/GenBank/DDBJ databases">
        <title>Georgenia wutianyii sp. nov. and Georgenia *** sp. nov. isolated from plateau pika (Ochotona curzoniae) in the Qinghai-Tibet plateau of China.</title>
        <authorList>
            <person name="Tian Z."/>
        </authorList>
    </citation>
    <scope>NUCLEOTIDE SEQUENCE [LARGE SCALE GENOMIC DNA]</scope>
    <source>
        <strain evidence="1 2">Z446</strain>
    </source>
</reference>
<sequence>MTTTTAADKTTTATIAVWQVAEHPSLEAAVDHPDGGRTVGWTTDQWHAVGGDWPIAHGFLVARPVRVERGGREHAAAIAAAQEHEAAHAPTVPTLRDLLHGWDTLRDGIRDRRRARRVRRKTRP</sequence>
<dbReference type="AlphaFoldDB" id="A0A552WUD4"/>
<dbReference type="Proteomes" id="UP000318693">
    <property type="component" value="Unassembled WGS sequence"/>
</dbReference>
<evidence type="ECO:0000313" key="2">
    <source>
        <dbReference type="Proteomes" id="UP000318693"/>
    </source>
</evidence>
<keyword evidence="2" id="KW-1185">Reference proteome</keyword>